<keyword evidence="13" id="KW-1185">Reference proteome</keyword>
<dbReference type="PROSITE" id="PS50109">
    <property type="entry name" value="HIS_KIN"/>
    <property type="match status" value="1"/>
</dbReference>
<dbReference type="PANTHER" id="PTHR43065:SF10">
    <property type="entry name" value="PEROXIDE STRESS-ACTIVATED HISTIDINE KINASE MAK3"/>
    <property type="match status" value="1"/>
</dbReference>
<dbReference type="PROSITE" id="PS50113">
    <property type="entry name" value="PAC"/>
    <property type="match status" value="1"/>
</dbReference>
<dbReference type="Gene3D" id="3.30.450.20">
    <property type="entry name" value="PAS domain"/>
    <property type="match status" value="1"/>
</dbReference>
<keyword evidence="4" id="KW-0808">Transferase</keyword>
<keyword evidence="8" id="KW-0902">Two-component regulatory system</keyword>
<dbReference type="EMBL" id="JBHTKJ010000012">
    <property type="protein sequence ID" value="MFD1037885.1"/>
    <property type="molecule type" value="Genomic_DNA"/>
</dbReference>
<dbReference type="Proteomes" id="UP001597040">
    <property type="component" value="Unassembled WGS sequence"/>
</dbReference>
<evidence type="ECO:0000256" key="2">
    <source>
        <dbReference type="ARBA" id="ARBA00012438"/>
    </source>
</evidence>
<dbReference type="Pfam" id="PF00512">
    <property type="entry name" value="HisKA"/>
    <property type="match status" value="1"/>
</dbReference>
<evidence type="ECO:0000256" key="5">
    <source>
        <dbReference type="ARBA" id="ARBA00022741"/>
    </source>
</evidence>
<organism evidence="12 13">
    <name type="scientific">Virgibacillus byunsanensis</name>
    <dbReference type="NCBI Taxonomy" id="570945"/>
    <lineage>
        <taxon>Bacteria</taxon>
        <taxon>Bacillati</taxon>
        <taxon>Bacillota</taxon>
        <taxon>Bacilli</taxon>
        <taxon>Bacillales</taxon>
        <taxon>Bacillaceae</taxon>
        <taxon>Virgibacillus</taxon>
    </lineage>
</organism>
<dbReference type="PANTHER" id="PTHR43065">
    <property type="entry name" value="SENSOR HISTIDINE KINASE"/>
    <property type="match status" value="1"/>
</dbReference>
<reference evidence="13" key="1">
    <citation type="journal article" date="2019" name="Int. J. Syst. Evol. Microbiol.">
        <title>The Global Catalogue of Microorganisms (GCM) 10K type strain sequencing project: providing services to taxonomists for standard genome sequencing and annotation.</title>
        <authorList>
            <consortium name="The Broad Institute Genomics Platform"/>
            <consortium name="The Broad Institute Genome Sequencing Center for Infectious Disease"/>
            <person name="Wu L."/>
            <person name="Ma J."/>
        </authorList>
    </citation>
    <scope>NUCLEOTIDE SEQUENCE [LARGE SCALE GENOMIC DNA]</scope>
    <source>
        <strain evidence="13">CCUG 56754</strain>
    </source>
</reference>
<keyword evidence="3" id="KW-0597">Phosphoprotein</keyword>
<dbReference type="InterPro" id="IPR000700">
    <property type="entry name" value="PAS-assoc_C"/>
</dbReference>
<dbReference type="InterPro" id="IPR003594">
    <property type="entry name" value="HATPase_dom"/>
</dbReference>
<dbReference type="EC" id="2.7.13.3" evidence="2"/>
<evidence type="ECO:0000256" key="4">
    <source>
        <dbReference type="ARBA" id="ARBA00022679"/>
    </source>
</evidence>
<dbReference type="InterPro" id="IPR035965">
    <property type="entry name" value="PAS-like_dom_sf"/>
</dbReference>
<evidence type="ECO:0000313" key="13">
    <source>
        <dbReference type="Proteomes" id="UP001597040"/>
    </source>
</evidence>
<dbReference type="SMART" id="SM00387">
    <property type="entry name" value="HATPase_c"/>
    <property type="match status" value="1"/>
</dbReference>
<dbReference type="Gene3D" id="1.10.287.130">
    <property type="match status" value="1"/>
</dbReference>
<dbReference type="SMART" id="SM00388">
    <property type="entry name" value="HisKA"/>
    <property type="match status" value="1"/>
</dbReference>
<feature type="domain" description="PAC" evidence="11">
    <location>
        <begin position="103"/>
        <end position="153"/>
    </location>
</feature>
<dbReference type="SUPFAM" id="SSF55785">
    <property type="entry name" value="PYP-like sensor domain (PAS domain)"/>
    <property type="match status" value="1"/>
</dbReference>
<dbReference type="InterPro" id="IPR004358">
    <property type="entry name" value="Sig_transdc_His_kin-like_C"/>
</dbReference>
<evidence type="ECO:0000256" key="8">
    <source>
        <dbReference type="ARBA" id="ARBA00023012"/>
    </source>
</evidence>
<evidence type="ECO:0000259" key="10">
    <source>
        <dbReference type="PROSITE" id="PS50112"/>
    </source>
</evidence>
<sequence length="368" mass="41670">MEEDIDKQIKQNSNISNTGSNIEVLNDLPDPTRSILQWINQNNNDIVTLADQNGTIKFISNSVERLLGYKAADLIGTMWYDKFAPYDVTYIKNYFDPNTNETQLFNVSIKNKKGKYIWFECTVAQVKAKNKVYLISILKDVTDKKEAEEMMIRSEKMSVAGQLAAGIAHEIRNPLTSLKGFLQLFQAGVNRKEEYYKIMIDEIEKMETITSELLFISKPLTDNRNKESVKDMLDDVISLLKSQAKLQNINLKLDKNISGFVLCDRSQIKQVLINLVKNAIEAMDDEGTIEMKVQSSHSKIIIDVIDEGPGIPEEVIHKLGEPFFTTKQNGTGLGLMITKQILDKHEGKLDILKNNDKGSTFRISLPTA</sequence>
<dbReference type="PROSITE" id="PS50112">
    <property type="entry name" value="PAS"/>
    <property type="match status" value="1"/>
</dbReference>
<evidence type="ECO:0000259" key="11">
    <source>
        <dbReference type="PROSITE" id="PS50113"/>
    </source>
</evidence>
<dbReference type="SUPFAM" id="SSF55874">
    <property type="entry name" value="ATPase domain of HSP90 chaperone/DNA topoisomerase II/histidine kinase"/>
    <property type="match status" value="1"/>
</dbReference>
<dbReference type="InterPro" id="IPR003661">
    <property type="entry name" value="HisK_dim/P_dom"/>
</dbReference>
<dbReference type="InterPro" id="IPR036097">
    <property type="entry name" value="HisK_dim/P_sf"/>
</dbReference>
<dbReference type="Gene3D" id="3.30.565.10">
    <property type="entry name" value="Histidine kinase-like ATPase, C-terminal domain"/>
    <property type="match status" value="1"/>
</dbReference>
<dbReference type="InterPro" id="IPR005467">
    <property type="entry name" value="His_kinase_dom"/>
</dbReference>
<dbReference type="RefSeq" id="WP_390360358.1">
    <property type="nucleotide sequence ID" value="NZ_JBHTKJ010000012.1"/>
</dbReference>
<evidence type="ECO:0000256" key="6">
    <source>
        <dbReference type="ARBA" id="ARBA00022777"/>
    </source>
</evidence>
<proteinExistence type="predicted"/>
<dbReference type="CDD" id="cd00082">
    <property type="entry name" value="HisKA"/>
    <property type="match status" value="1"/>
</dbReference>
<feature type="domain" description="Histidine kinase" evidence="9">
    <location>
        <begin position="166"/>
        <end position="368"/>
    </location>
</feature>
<comment type="caution">
    <text evidence="12">The sequence shown here is derived from an EMBL/GenBank/DDBJ whole genome shotgun (WGS) entry which is preliminary data.</text>
</comment>
<accession>A0ABW3LLS0</accession>
<dbReference type="InterPro" id="IPR036890">
    <property type="entry name" value="HATPase_C_sf"/>
</dbReference>
<dbReference type="PRINTS" id="PR00344">
    <property type="entry name" value="BCTRLSENSOR"/>
</dbReference>
<dbReference type="Pfam" id="PF13426">
    <property type="entry name" value="PAS_9"/>
    <property type="match status" value="1"/>
</dbReference>
<evidence type="ECO:0000256" key="3">
    <source>
        <dbReference type="ARBA" id="ARBA00022553"/>
    </source>
</evidence>
<dbReference type="SMART" id="SM00091">
    <property type="entry name" value="PAS"/>
    <property type="match status" value="1"/>
</dbReference>
<evidence type="ECO:0000259" key="9">
    <source>
        <dbReference type="PROSITE" id="PS50109"/>
    </source>
</evidence>
<dbReference type="CDD" id="cd00130">
    <property type="entry name" value="PAS"/>
    <property type="match status" value="1"/>
</dbReference>
<feature type="domain" description="PAS" evidence="10">
    <location>
        <begin position="32"/>
        <end position="102"/>
    </location>
</feature>
<dbReference type="NCBIfam" id="TIGR00229">
    <property type="entry name" value="sensory_box"/>
    <property type="match status" value="1"/>
</dbReference>
<comment type="catalytic activity">
    <reaction evidence="1">
        <text>ATP + protein L-histidine = ADP + protein N-phospho-L-histidine.</text>
        <dbReference type="EC" id="2.7.13.3"/>
    </reaction>
</comment>
<dbReference type="InterPro" id="IPR000014">
    <property type="entry name" value="PAS"/>
</dbReference>
<name>A0ABW3LLS0_9BACI</name>
<evidence type="ECO:0000256" key="1">
    <source>
        <dbReference type="ARBA" id="ARBA00000085"/>
    </source>
</evidence>
<protein>
    <recommendedName>
        <fullName evidence="2">histidine kinase</fullName>
        <ecNumber evidence="2">2.7.13.3</ecNumber>
    </recommendedName>
</protein>
<dbReference type="Pfam" id="PF02518">
    <property type="entry name" value="HATPase_c"/>
    <property type="match status" value="1"/>
</dbReference>
<dbReference type="GO" id="GO:0005524">
    <property type="term" value="F:ATP binding"/>
    <property type="evidence" value="ECO:0007669"/>
    <property type="project" value="UniProtKB-KW"/>
</dbReference>
<keyword evidence="5" id="KW-0547">Nucleotide-binding</keyword>
<dbReference type="SUPFAM" id="SSF47384">
    <property type="entry name" value="Homodimeric domain of signal transducing histidine kinase"/>
    <property type="match status" value="1"/>
</dbReference>
<gene>
    <name evidence="12" type="ORF">ACFQ3N_05620</name>
</gene>
<evidence type="ECO:0000313" key="12">
    <source>
        <dbReference type="EMBL" id="MFD1037885.1"/>
    </source>
</evidence>
<evidence type="ECO:0000256" key="7">
    <source>
        <dbReference type="ARBA" id="ARBA00022840"/>
    </source>
</evidence>
<keyword evidence="6" id="KW-0418">Kinase</keyword>
<keyword evidence="7 12" id="KW-0067">ATP-binding</keyword>